<comment type="function">
    <text evidence="7">Specifically dimethylates two adjacent adenosines (A1518 and A1519) in the loop of a conserved hairpin near the 3'-end of 16S rRNA in the 30S particle. May play a critical role in biogenesis of 30S subunits.</text>
</comment>
<feature type="binding site" evidence="7 8">
    <location>
        <position position="66"/>
    </location>
    <ligand>
        <name>S-adenosyl-L-methionine</name>
        <dbReference type="ChEBI" id="CHEBI:59789"/>
    </ligand>
</feature>
<dbReference type="Proteomes" id="UP000035159">
    <property type="component" value="Chromosome"/>
</dbReference>
<dbReference type="NCBIfam" id="TIGR00755">
    <property type="entry name" value="ksgA"/>
    <property type="match status" value="1"/>
</dbReference>
<dbReference type="PROSITE" id="PS01131">
    <property type="entry name" value="RRNA_A_DIMETH"/>
    <property type="match status" value="1"/>
</dbReference>
<sequence>MKKLKKYNISLKRSLGQNFLINESIPRKIVETSGLTTEDTVVEIGVGAGVLTSLLVRKAKRVIAYEIDRSLEPLLVPLTTFDNLQLNFQDFLKADLSTLEVEGDLYFIANVPYYITSPIIEKIIFNAPPFKIAMLMVQKEYANRLLAKPATKEYGALTVTVSAFAIVSKVFDVSKKNFVPVPKVDSTVIKLEPKVEMEIPVEEKDKFRAFVRSSFAQRRKKLKNNLKALIPDVEAFLNEAGLSENIRAEELSPDEFIALYHRLKRW</sequence>
<proteinExistence type="inferred from homology"/>
<dbReference type="InterPro" id="IPR011530">
    <property type="entry name" value="rRNA_adenine_dimethylase"/>
</dbReference>
<dbReference type="SMART" id="SM00650">
    <property type="entry name" value="rADc"/>
    <property type="match status" value="1"/>
</dbReference>
<feature type="binding site" evidence="7 8">
    <location>
        <position position="90"/>
    </location>
    <ligand>
        <name>S-adenosyl-L-methionine</name>
        <dbReference type="ChEBI" id="CHEBI:59789"/>
    </ligand>
</feature>
<keyword evidence="4 7" id="KW-0808">Transferase</keyword>
<dbReference type="OrthoDB" id="9814755at2"/>
<dbReference type="InterPro" id="IPR023165">
    <property type="entry name" value="rRNA_Ade_diMease-like_C"/>
</dbReference>
<gene>
    <name evidence="7" type="primary">rsmA</name>
    <name evidence="7" type="synonym">ksgA</name>
    <name evidence="10" type="ORF">IX53_00260</name>
</gene>
<feature type="binding site" evidence="7 8">
    <location>
        <position position="45"/>
    </location>
    <ligand>
        <name>S-adenosyl-L-methionine</name>
        <dbReference type="ChEBI" id="CHEBI:59789"/>
    </ligand>
</feature>
<evidence type="ECO:0000256" key="4">
    <source>
        <dbReference type="ARBA" id="ARBA00022679"/>
    </source>
</evidence>
<evidence type="ECO:0000313" key="11">
    <source>
        <dbReference type="Proteomes" id="UP000035159"/>
    </source>
</evidence>
<keyword evidence="11" id="KW-1185">Reference proteome</keyword>
<evidence type="ECO:0000313" key="10">
    <source>
        <dbReference type="EMBL" id="AKI98170.1"/>
    </source>
</evidence>
<accession>A0A0G2Z989</accession>
<evidence type="ECO:0000256" key="3">
    <source>
        <dbReference type="ARBA" id="ARBA00022603"/>
    </source>
</evidence>
<dbReference type="HAMAP" id="MF_00607">
    <property type="entry name" value="16SrRNA_methyltr_A"/>
    <property type="match status" value="1"/>
</dbReference>
<dbReference type="PANTHER" id="PTHR11727">
    <property type="entry name" value="DIMETHYLADENOSINE TRANSFERASE"/>
    <property type="match status" value="1"/>
</dbReference>
<dbReference type="STRING" id="1330330.IX53_00260"/>
<dbReference type="PATRIC" id="fig|1330330.3.peg.48"/>
<dbReference type="GO" id="GO:0005829">
    <property type="term" value="C:cytosol"/>
    <property type="evidence" value="ECO:0007669"/>
    <property type="project" value="TreeGrafter"/>
</dbReference>
<dbReference type="InterPro" id="IPR020598">
    <property type="entry name" value="rRNA_Ade_methylase_Trfase_N"/>
</dbReference>
<dbReference type="InterPro" id="IPR020596">
    <property type="entry name" value="rRNA_Ade_Mease_Trfase_CS"/>
</dbReference>
<comment type="catalytic activity">
    <reaction evidence="7">
        <text>adenosine(1518)/adenosine(1519) in 16S rRNA + 4 S-adenosyl-L-methionine = N(6)-dimethyladenosine(1518)/N(6)-dimethyladenosine(1519) in 16S rRNA + 4 S-adenosyl-L-homocysteine + 4 H(+)</text>
        <dbReference type="Rhea" id="RHEA:19609"/>
        <dbReference type="Rhea" id="RHEA-COMP:10232"/>
        <dbReference type="Rhea" id="RHEA-COMP:10233"/>
        <dbReference type="ChEBI" id="CHEBI:15378"/>
        <dbReference type="ChEBI" id="CHEBI:57856"/>
        <dbReference type="ChEBI" id="CHEBI:59789"/>
        <dbReference type="ChEBI" id="CHEBI:74411"/>
        <dbReference type="ChEBI" id="CHEBI:74493"/>
        <dbReference type="EC" id="2.1.1.182"/>
    </reaction>
</comment>
<dbReference type="Gene3D" id="1.10.8.100">
    <property type="entry name" value="Ribosomal RNA adenine dimethylase-like, domain 2"/>
    <property type="match status" value="1"/>
</dbReference>
<dbReference type="InterPro" id="IPR001737">
    <property type="entry name" value="KsgA/Erm"/>
</dbReference>
<dbReference type="SUPFAM" id="SSF53335">
    <property type="entry name" value="S-adenosyl-L-methionine-dependent methyltransferases"/>
    <property type="match status" value="1"/>
</dbReference>
<comment type="subcellular location">
    <subcellularLocation>
        <location evidence="7">Cytoplasm</location>
    </subcellularLocation>
</comment>
<dbReference type="GO" id="GO:0052908">
    <property type="term" value="F:16S rRNA (adenine(1518)-N(6)/adenine(1519)-N(6))-dimethyltransferase activity"/>
    <property type="evidence" value="ECO:0007669"/>
    <property type="project" value="UniProtKB-EC"/>
</dbReference>
<dbReference type="GO" id="GO:0003723">
    <property type="term" value="F:RNA binding"/>
    <property type="evidence" value="ECO:0007669"/>
    <property type="project" value="UniProtKB-UniRule"/>
</dbReference>
<dbReference type="EMBL" id="CP011232">
    <property type="protein sequence ID" value="AKI98170.1"/>
    <property type="molecule type" value="Genomic_DNA"/>
</dbReference>
<protein>
    <recommendedName>
        <fullName evidence="7">Ribosomal RNA small subunit methyltransferase A</fullName>
        <ecNumber evidence="7">2.1.1.182</ecNumber>
    </recommendedName>
    <alternativeName>
        <fullName evidence="7">16S rRNA (adenine(1518)-N(6)/adenine(1519)-N(6))-dimethyltransferase</fullName>
    </alternativeName>
    <alternativeName>
        <fullName evidence="7">16S rRNA dimethyladenosine transferase</fullName>
    </alternativeName>
    <alternativeName>
        <fullName evidence="7">16S rRNA dimethylase</fullName>
    </alternativeName>
    <alternativeName>
        <fullName evidence="7">S-adenosylmethionine-6-N', N'-adenosyl(rRNA) dimethyltransferase</fullName>
    </alternativeName>
</protein>
<keyword evidence="5 7" id="KW-0949">S-adenosyl-L-methionine</keyword>
<feature type="binding site" evidence="7 8">
    <location>
        <position position="20"/>
    </location>
    <ligand>
        <name>S-adenosyl-L-methionine</name>
        <dbReference type="ChEBI" id="CHEBI:59789"/>
    </ligand>
</feature>
<feature type="binding site" evidence="7 8">
    <location>
        <position position="110"/>
    </location>
    <ligand>
        <name>S-adenosyl-L-methionine</name>
        <dbReference type="ChEBI" id="CHEBI:59789"/>
    </ligand>
</feature>
<dbReference type="Pfam" id="PF00398">
    <property type="entry name" value="RrnaAD"/>
    <property type="match status" value="1"/>
</dbReference>
<evidence type="ECO:0000256" key="8">
    <source>
        <dbReference type="PROSITE-ProRule" id="PRU01026"/>
    </source>
</evidence>
<feature type="domain" description="Ribosomal RNA adenine methylase transferase N-terminal" evidence="9">
    <location>
        <begin position="25"/>
        <end position="195"/>
    </location>
</feature>
<keyword evidence="3 7" id="KW-0489">Methyltransferase</keyword>
<feature type="binding site" evidence="7 8">
    <location>
        <position position="18"/>
    </location>
    <ligand>
        <name>S-adenosyl-L-methionine</name>
        <dbReference type="ChEBI" id="CHEBI:59789"/>
    </ligand>
</feature>
<dbReference type="RefSeq" id="WP_047755309.1">
    <property type="nucleotide sequence ID" value="NZ_CAJUHA010000012.1"/>
</dbReference>
<evidence type="ECO:0000256" key="2">
    <source>
        <dbReference type="ARBA" id="ARBA00022552"/>
    </source>
</evidence>
<dbReference type="Gene3D" id="3.40.50.150">
    <property type="entry name" value="Vaccinia Virus protein VP39"/>
    <property type="match status" value="1"/>
</dbReference>
<keyword evidence="2 7" id="KW-0698">rRNA processing</keyword>
<keyword evidence="6 7" id="KW-0694">RNA-binding</keyword>
<evidence type="ECO:0000256" key="7">
    <source>
        <dbReference type="HAMAP-Rule" id="MF_00607"/>
    </source>
</evidence>
<organism evidence="10 11">
    <name type="scientific">Kosmotoga pacifica</name>
    <dbReference type="NCBI Taxonomy" id="1330330"/>
    <lineage>
        <taxon>Bacteria</taxon>
        <taxon>Thermotogati</taxon>
        <taxon>Thermotogota</taxon>
        <taxon>Thermotogae</taxon>
        <taxon>Kosmotogales</taxon>
        <taxon>Kosmotogaceae</taxon>
        <taxon>Kosmotoga</taxon>
    </lineage>
</organism>
<name>A0A0G2Z989_9BACT</name>
<evidence type="ECO:0000259" key="9">
    <source>
        <dbReference type="SMART" id="SM00650"/>
    </source>
</evidence>
<evidence type="ECO:0000256" key="6">
    <source>
        <dbReference type="ARBA" id="ARBA00022884"/>
    </source>
</evidence>
<dbReference type="PANTHER" id="PTHR11727:SF7">
    <property type="entry name" value="DIMETHYLADENOSINE TRANSFERASE-RELATED"/>
    <property type="match status" value="1"/>
</dbReference>
<dbReference type="AlphaFoldDB" id="A0A0G2Z989"/>
<dbReference type="InterPro" id="IPR029063">
    <property type="entry name" value="SAM-dependent_MTases_sf"/>
</dbReference>
<evidence type="ECO:0000256" key="1">
    <source>
        <dbReference type="ARBA" id="ARBA00022490"/>
    </source>
</evidence>
<reference evidence="10 11" key="1">
    <citation type="submission" date="2015-04" db="EMBL/GenBank/DDBJ databases">
        <title>Complete Genome Sequence of Kosmotoga pacifica SLHLJ1.</title>
        <authorList>
            <person name="Jiang L.J."/>
            <person name="Shao Z.Z."/>
            <person name="Jebbar M."/>
        </authorList>
    </citation>
    <scope>NUCLEOTIDE SEQUENCE [LARGE SCALE GENOMIC DNA]</scope>
    <source>
        <strain evidence="10 11">SLHLJ1</strain>
    </source>
</reference>
<comment type="similarity">
    <text evidence="7">Belongs to the class I-like SAM-binding methyltransferase superfamily. rRNA adenine N(6)-methyltransferase family. RsmA subfamily.</text>
</comment>
<dbReference type="EC" id="2.1.1.182" evidence="7"/>
<evidence type="ECO:0000256" key="5">
    <source>
        <dbReference type="ARBA" id="ARBA00022691"/>
    </source>
</evidence>
<keyword evidence="1 7" id="KW-0963">Cytoplasm</keyword>
<dbReference type="KEGG" id="kpf:IX53_00260"/>
<dbReference type="PROSITE" id="PS51689">
    <property type="entry name" value="SAM_RNA_A_N6_MT"/>
    <property type="match status" value="1"/>
</dbReference>
<dbReference type="CDD" id="cd02440">
    <property type="entry name" value="AdoMet_MTases"/>
    <property type="match status" value="1"/>
</dbReference>